<keyword evidence="2" id="KW-0732">Signal</keyword>
<dbReference type="Proteomes" id="UP001201161">
    <property type="component" value="Unassembled WGS sequence"/>
</dbReference>
<dbReference type="RefSeq" id="WP_236403327.1">
    <property type="nucleotide sequence ID" value="NZ_JAKJHZ010000009.1"/>
</dbReference>
<evidence type="ECO:0000313" key="4">
    <source>
        <dbReference type="EMBL" id="MCF6379078.1"/>
    </source>
</evidence>
<accession>A0ABS9HFH1</accession>
<evidence type="ECO:0000259" key="3">
    <source>
        <dbReference type="Pfam" id="PF14016"/>
    </source>
</evidence>
<feature type="signal peptide" evidence="2">
    <location>
        <begin position="1"/>
        <end position="34"/>
    </location>
</feature>
<feature type="chain" id="PRO_5046819875" evidence="2">
    <location>
        <begin position="35"/>
        <end position="196"/>
    </location>
</feature>
<protein>
    <submittedName>
        <fullName evidence="4">DUF4232 domain-containing protein</fullName>
    </submittedName>
</protein>
<feature type="region of interest" description="Disordered" evidence="1">
    <location>
        <begin position="32"/>
        <end position="52"/>
    </location>
</feature>
<dbReference type="Pfam" id="PF14016">
    <property type="entry name" value="DUF4232"/>
    <property type="match status" value="1"/>
</dbReference>
<evidence type="ECO:0000256" key="1">
    <source>
        <dbReference type="SAM" id="MobiDB-lite"/>
    </source>
</evidence>
<evidence type="ECO:0000256" key="2">
    <source>
        <dbReference type="SAM" id="SignalP"/>
    </source>
</evidence>
<keyword evidence="5" id="KW-1185">Reference proteome</keyword>
<gene>
    <name evidence="4" type="ORF">L2K70_15785</name>
</gene>
<proteinExistence type="predicted"/>
<dbReference type="EMBL" id="JAKJHZ010000009">
    <property type="protein sequence ID" value="MCF6379078.1"/>
    <property type="molecule type" value="Genomic_DNA"/>
</dbReference>
<feature type="domain" description="DUF4232" evidence="3">
    <location>
        <begin position="62"/>
        <end position="188"/>
    </location>
</feature>
<dbReference type="InterPro" id="IPR025326">
    <property type="entry name" value="DUF4232"/>
</dbReference>
<comment type="caution">
    <text evidence="4">The sequence shown here is derived from an EMBL/GenBank/DDBJ whole genome shotgun (WGS) entry which is preliminary data.</text>
</comment>
<organism evidence="4 5">
    <name type="scientific">Nocardioides potassii</name>
    <dbReference type="NCBI Taxonomy" id="2911371"/>
    <lineage>
        <taxon>Bacteria</taxon>
        <taxon>Bacillati</taxon>
        <taxon>Actinomycetota</taxon>
        <taxon>Actinomycetes</taxon>
        <taxon>Propionibacteriales</taxon>
        <taxon>Nocardioidaceae</taxon>
        <taxon>Nocardioides</taxon>
    </lineage>
</organism>
<name>A0ABS9HFH1_9ACTN</name>
<sequence>MVRSVWHRSLFLMLGACALAVVATLHLHPGAPQAQAGAPAGPSSSAATGASTRAVATAVPECGDADLTASYRARDAAAGHRYGVIRLTDTGDRTCVLQGYGGLSYVGGGNGAQVGAPADRDPGTAPRVVLHPGDRARSLVSEAVAQDYPRATCRPAPVDGFRVYLPDSTRSQLVAHATTGCRNSSVHLLSHEPFRG</sequence>
<reference evidence="4 5" key="1">
    <citation type="submission" date="2022-01" db="EMBL/GenBank/DDBJ databases">
        <title>Nocardioides sp. nov., an actinomycete isolated from mining soil.</title>
        <authorList>
            <person name="Liu L."/>
        </authorList>
    </citation>
    <scope>NUCLEOTIDE SEQUENCE [LARGE SCALE GENOMIC DNA]</scope>
    <source>
        <strain evidence="4 5">KLBMP 9356</strain>
    </source>
</reference>
<evidence type="ECO:0000313" key="5">
    <source>
        <dbReference type="Proteomes" id="UP001201161"/>
    </source>
</evidence>